<accession>A0A182F7F9</accession>
<evidence type="ECO:0000259" key="5">
    <source>
        <dbReference type="PROSITE" id="PS50850"/>
    </source>
</evidence>
<dbReference type="Proteomes" id="UP000069272">
    <property type="component" value="Chromosome 2R"/>
</dbReference>
<keyword evidence="2" id="KW-0812">Transmembrane</keyword>
<dbReference type="VEuPathDB" id="VectorBase:AALB20_038083"/>
<feature type="domain" description="Major facilitator superfamily (MFS) profile" evidence="5">
    <location>
        <begin position="65"/>
        <end position="493"/>
    </location>
</feature>
<comment type="subcellular location">
    <subcellularLocation>
        <location evidence="1">Membrane</location>
        <topology evidence="1">Multi-pass membrane protein</topology>
    </subcellularLocation>
</comment>
<dbReference type="Pfam" id="PF00083">
    <property type="entry name" value="Sugar_tr"/>
    <property type="match status" value="1"/>
</dbReference>
<name>A0A182F7F9_ANOAL</name>
<evidence type="ECO:0000256" key="4">
    <source>
        <dbReference type="ARBA" id="ARBA00023136"/>
    </source>
</evidence>
<dbReference type="AlphaFoldDB" id="A0A182F7F9"/>
<dbReference type="InterPro" id="IPR005828">
    <property type="entry name" value="MFS_sugar_transport-like"/>
</dbReference>
<protein>
    <recommendedName>
        <fullName evidence="5">Major facilitator superfamily (MFS) profile domain-containing protein</fullName>
    </recommendedName>
</protein>
<keyword evidence="7" id="KW-1185">Reference proteome</keyword>
<dbReference type="PANTHER" id="PTHR24064">
    <property type="entry name" value="SOLUTE CARRIER FAMILY 22 MEMBER"/>
    <property type="match status" value="1"/>
</dbReference>
<keyword evidence="3" id="KW-1133">Transmembrane helix</keyword>
<proteinExistence type="predicted"/>
<dbReference type="PROSITE" id="PS50850">
    <property type="entry name" value="MFS"/>
    <property type="match status" value="1"/>
</dbReference>
<evidence type="ECO:0000256" key="3">
    <source>
        <dbReference type="ARBA" id="ARBA00022989"/>
    </source>
</evidence>
<organism evidence="6 7">
    <name type="scientific">Anopheles albimanus</name>
    <name type="common">New world malaria mosquito</name>
    <dbReference type="NCBI Taxonomy" id="7167"/>
    <lineage>
        <taxon>Eukaryota</taxon>
        <taxon>Metazoa</taxon>
        <taxon>Ecdysozoa</taxon>
        <taxon>Arthropoda</taxon>
        <taxon>Hexapoda</taxon>
        <taxon>Insecta</taxon>
        <taxon>Pterygota</taxon>
        <taxon>Neoptera</taxon>
        <taxon>Endopterygota</taxon>
        <taxon>Diptera</taxon>
        <taxon>Nematocera</taxon>
        <taxon>Culicoidea</taxon>
        <taxon>Culicidae</taxon>
        <taxon>Anophelinae</taxon>
        <taxon>Anopheles</taxon>
    </lineage>
</organism>
<evidence type="ECO:0000313" key="7">
    <source>
        <dbReference type="Proteomes" id="UP000069272"/>
    </source>
</evidence>
<evidence type="ECO:0000256" key="2">
    <source>
        <dbReference type="ARBA" id="ARBA00022692"/>
    </source>
</evidence>
<dbReference type="GO" id="GO:0016020">
    <property type="term" value="C:membrane"/>
    <property type="evidence" value="ECO:0007669"/>
    <property type="project" value="UniProtKB-SubCell"/>
</dbReference>
<dbReference type="SUPFAM" id="SSF103473">
    <property type="entry name" value="MFS general substrate transporter"/>
    <property type="match status" value="1"/>
</dbReference>
<reference evidence="6" key="2">
    <citation type="submission" date="2022-08" db="UniProtKB">
        <authorList>
            <consortium name="EnsemblMetazoa"/>
        </authorList>
    </citation>
    <scope>IDENTIFICATION</scope>
    <source>
        <strain evidence="6">STECLA/ALBI9_A</strain>
    </source>
</reference>
<dbReference type="InterPro" id="IPR036259">
    <property type="entry name" value="MFS_trans_sf"/>
</dbReference>
<sequence length="546" mass="59973">MTRRPMVHGIASQIVIRSHYAATRDFWCARPEHLSAVPLDVWRNLTQPDGQCSFRDAPYQQLTLDLFFEYFASFANATNDALQADTVPVASAGCASYEFDDSSFGQTIVAEFGLVCDRAHLVSIVEMCFLAGAALGSVGSGWISDQFGRRHTLMGFALTQALTGLALGFVTSLELYMALRVVLGFASMSVAVVSFVLVVELVSGRYRTIIGILNILPVALAYIMAAGIAYVTRDWRTMQFAITLPGLVLVSVWYWCPESPRWLLAKGRLDELYQLLERAATTNGLQLPDHCRKSLVVASTNGDEPEVAVTVGDVFRRKFIRTTLVMIVVWFGIILIYFGITLHLSNLGGDIYLNTVIAGSVEAIAICVSIVVVLKLGLRINLFLYMVIAGLSCIVMNFVPDGNLWLIITLAMIVKCCVGACNAIIPTFTAYQYPTTMRNLGVGVGNFAAGVALIIVPYLWLLEHVDQYLPMTIMGVFSIIGALSLAVLKDKLSSKYRQRKLAKKMASNEVIHSEDARARIESHFPRPAEDAGFSNIGFAQNESIFL</sequence>
<dbReference type="EnsemblMetazoa" id="AALB002418-RA">
    <property type="protein sequence ID" value="AALB002418-PA"/>
    <property type="gene ID" value="AALB002418"/>
</dbReference>
<dbReference type="InterPro" id="IPR005829">
    <property type="entry name" value="Sugar_transporter_CS"/>
</dbReference>
<dbReference type="CDD" id="cd17317">
    <property type="entry name" value="MFS_SLC22"/>
    <property type="match status" value="1"/>
</dbReference>
<evidence type="ECO:0000313" key="6">
    <source>
        <dbReference type="EnsemblMetazoa" id="AALB002418-PA"/>
    </source>
</evidence>
<dbReference type="Gene3D" id="1.20.1250.20">
    <property type="entry name" value="MFS general substrate transporter like domains"/>
    <property type="match status" value="1"/>
</dbReference>
<dbReference type="STRING" id="7167.A0A182F7F9"/>
<dbReference type="InterPro" id="IPR020846">
    <property type="entry name" value="MFS_dom"/>
</dbReference>
<evidence type="ECO:0000256" key="1">
    <source>
        <dbReference type="ARBA" id="ARBA00004141"/>
    </source>
</evidence>
<keyword evidence="4" id="KW-0472">Membrane</keyword>
<reference evidence="6 7" key="1">
    <citation type="journal article" date="2017" name="G3 (Bethesda)">
        <title>The Physical Genome Mapping of Anopheles albimanus Corrected Scaffold Misassemblies and Identified Interarm Rearrangements in Genus Anopheles.</title>
        <authorList>
            <person name="Artemov G.N."/>
            <person name="Peery A.N."/>
            <person name="Jiang X."/>
            <person name="Tu Z."/>
            <person name="Stegniy V.N."/>
            <person name="Sharakhova M.V."/>
            <person name="Sharakhov I.V."/>
        </authorList>
    </citation>
    <scope>NUCLEOTIDE SEQUENCE [LARGE SCALE GENOMIC DNA]</scope>
    <source>
        <strain evidence="6 7">ALBI9_A</strain>
    </source>
</reference>
<dbReference type="GO" id="GO:0022857">
    <property type="term" value="F:transmembrane transporter activity"/>
    <property type="evidence" value="ECO:0007669"/>
    <property type="project" value="InterPro"/>
</dbReference>
<dbReference type="PROSITE" id="PS00216">
    <property type="entry name" value="SUGAR_TRANSPORT_1"/>
    <property type="match status" value="1"/>
</dbReference>
<dbReference type="VEuPathDB" id="VectorBase:AALB017788"/>